<feature type="signal peptide" evidence="5">
    <location>
        <begin position="1"/>
        <end position="21"/>
    </location>
</feature>
<dbReference type="Proteomes" id="UP000001058">
    <property type="component" value="Unassembled WGS sequence"/>
</dbReference>
<dbReference type="InterPro" id="IPR013783">
    <property type="entry name" value="Ig-like_fold"/>
</dbReference>
<dbReference type="PANTHER" id="PTHR46769">
    <property type="entry name" value="POLYCYSTIC KIDNEY AND HEPATIC DISEASE 1 (AUTOSOMAL RECESSIVE)-LIKE 1"/>
    <property type="match status" value="1"/>
</dbReference>
<dbReference type="SMART" id="SM01225">
    <property type="entry name" value="G8"/>
    <property type="match status" value="2"/>
</dbReference>
<dbReference type="OrthoDB" id="530609at2759"/>
<evidence type="ECO:0000313" key="8">
    <source>
        <dbReference type="EMBL" id="EFJ47176.1"/>
    </source>
</evidence>
<accession>D8TZG0</accession>
<dbReference type="PROSITE" id="PS51820">
    <property type="entry name" value="PA14"/>
    <property type="match status" value="2"/>
</dbReference>
<protein>
    <recommendedName>
        <fullName evidence="10">Fibrocystin-L</fullName>
    </recommendedName>
</protein>
<reference evidence="8 9" key="1">
    <citation type="journal article" date="2010" name="Science">
        <title>Genomic analysis of organismal complexity in the multicellular green alga Volvox carteri.</title>
        <authorList>
            <person name="Prochnik S.E."/>
            <person name="Umen J."/>
            <person name="Nedelcu A.M."/>
            <person name="Hallmann A."/>
            <person name="Miller S.M."/>
            <person name="Nishii I."/>
            <person name="Ferris P."/>
            <person name="Kuo A."/>
            <person name="Mitros T."/>
            <person name="Fritz-Laylin L.K."/>
            <person name="Hellsten U."/>
            <person name="Chapman J."/>
            <person name="Simakov O."/>
            <person name="Rensing S.A."/>
            <person name="Terry A."/>
            <person name="Pangilinan J."/>
            <person name="Kapitonov V."/>
            <person name="Jurka J."/>
            <person name="Salamov A."/>
            <person name="Shapiro H."/>
            <person name="Schmutz J."/>
            <person name="Grimwood J."/>
            <person name="Lindquist E."/>
            <person name="Lucas S."/>
            <person name="Grigoriev I.V."/>
            <person name="Schmitt R."/>
            <person name="Kirk D."/>
            <person name="Rokhsar D.S."/>
        </authorList>
    </citation>
    <scope>NUCLEOTIDE SEQUENCE [LARGE SCALE GENOMIC DNA]</scope>
    <source>
        <strain evidence="9">f. Nagariensis / Eve</strain>
    </source>
</reference>
<organism evidence="9">
    <name type="scientific">Volvox carteri f. nagariensis</name>
    <dbReference type="NCBI Taxonomy" id="3068"/>
    <lineage>
        <taxon>Eukaryota</taxon>
        <taxon>Viridiplantae</taxon>
        <taxon>Chlorophyta</taxon>
        <taxon>core chlorophytes</taxon>
        <taxon>Chlorophyceae</taxon>
        <taxon>CS clade</taxon>
        <taxon>Chlamydomonadales</taxon>
        <taxon>Volvocaceae</taxon>
        <taxon>Volvox</taxon>
    </lineage>
</organism>
<proteinExistence type="predicted"/>
<dbReference type="STRING" id="3068.D8TZG0"/>
<dbReference type="Pfam" id="PF24606">
    <property type="entry name" value="CEMIP_beta-hel"/>
    <property type="match status" value="1"/>
</dbReference>
<dbReference type="InterPro" id="IPR014756">
    <property type="entry name" value="Ig_E-set"/>
</dbReference>
<keyword evidence="3" id="KW-0677">Repeat</keyword>
<feature type="domain" description="G8" evidence="6">
    <location>
        <begin position="1890"/>
        <end position="2024"/>
    </location>
</feature>
<feature type="chain" id="PRO_5003124042" description="Fibrocystin-L" evidence="5">
    <location>
        <begin position="22"/>
        <end position="2778"/>
    </location>
</feature>
<evidence type="ECO:0000256" key="5">
    <source>
        <dbReference type="SAM" id="SignalP"/>
    </source>
</evidence>
<feature type="domain" description="G8" evidence="6">
    <location>
        <begin position="2549"/>
        <end position="2680"/>
    </location>
</feature>
<dbReference type="InterPro" id="IPR019316">
    <property type="entry name" value="G8_domain"/>
</dbReference>
<dbReference type="InParanoid" id="D8TZG0"/>
<dbReference type="SUPFAM" id="SSF56988">
    <property type="entry name" value="Anthrax protective antigen"/>
    <property type="match status" value="1"/>
</dbReference>
<dbReference type="KEGG" id="vcn:VOLCADRAFT_92353"/>
<dbReference type="InterPro" id="IPR052387">
    <property type="entry name" value="Fibrocystin"/>
</dbReference>
<keyword evidence="9" id="KW-1185">Reference proteome</keyword>
<evidence type="ECO:0000256" key="2">
    <source>
        <dbReference type="ARBA" id="ARBA00022729"/>
    </source>
</evidence>
<keyword evidence="4" id="KW-0325">Glycoprotein</keyword>
<feature type="domain" description="PA14" evidence="7">
    <location>
        <begin position="326"/>
        <end position="493"/>
    </location>
</feature>
<dbReference type="InterPro" id="IPR002909">
    <property type="entry name" value="IPT_dom"/>
</dbReference>
<comment type="subcellular location">
    <subcellularLocation>
        <location evidence="1">Cell envelope</location>
    </subcellularLocation>
</comment>
<dbReference type="GeneID" id="9615809"/>
<dbReference type="Pfam" id="PF01833">
    <property type="entry name" value="TIG"/>
    <property type="match status" value="4"/>
</dbReference>
<feature type="domain" description="PA14" evidence="7">
    <location>
        <begin position="1127"/>
        <end position="1284"/>
    </location>
</feature>
<dbReference type="InterPro" id="IPR055401">
    <property type="entry name" value="CEMIP_beta-hel_dom"/>
</dbReference>
<evidence type="ECO:0008006" key="10">
    <source>
        <dbReference type="Google" id="ProtNLM"/>
    </source>
</evidence>
<gene>
    <name evidence="8" type="ORF">VOLCADRAFT_92353</name>
</gene>
<dbReference type="InterPro" id="IPR037524">
    <property type="entry name" value="PA14/GLEYA"/>
</dbReference>
<evidence type="ECO:0000313" key="9">
    <source>
        <dbReference type="Proteomes" id="UP000001058"/>
    </source>
</evidence>
<name>D8TZG0_VOLCA</name>
<keyword evidence="2 5" id="KW-0732">Signal</keyword>
<dbReference type="EMBL" id="GL378346">
    <property type="protein sequence ID" value="EFJ47176.1"/>
    <property type="molecule type" value="Genomic_DNA"/>
</dbReference>
<dbReference type="Pfam" id="PF10162">
    <property type="entry name" value="G8"/>
    <property type="match status" value="2"/>
</dbReference>
<dbReference type="SUPFAM" id="SSF81296">
    <property type="entry name" value="E set domains"/>
    <property type="match status" value="5"/>
</dbReference>
<dbReference type="RefSeq" id="XP_002951725.1">
    <property type="nucleotide sequence ID" value="XM_002951679.1"/>
</dbReference>
<dbReference type="PANTHER" id="PTHR46769:SF2">
    <property type="entry name" value="FIBROCYSTIN-L ISOFORM 2 PRECURSOR-RELATED"/>
    <property type="match status" value="1"/>
</dbReference>
<dbReference type="CDD" id="cd00603">
    <property type="entry name" value="IPT_PCSR"/>
    <property type="match status" value="4"/>
</dbReference>
<evidence type="ECO:0000256" key="4">
    <source>
        <dbReference type="ARBA" id="ARBA00023180"/>
    </source>
</evidence>
<dbReference type="Gene3D" id="2.60.40.10">
    <property type="entry name" value="Immunoglobulins"/>
    <property type="match status" value="5"/>
</dbReference>
<dbReference type="eggNOG" id="ENOG502QUGT">
    <property type="taxonomic scope" value="Eukaryota"/>
</dbReference>
<evidence type="ECO:0000259" key="7">
    <source>
        <dbReference type="PROSITE" id="PS51820"/>
    </source>
</evidence>
<evidence type="ECO:0000256" key="3">
    <source>
        <dbReference type="ARBA" id="ARBA00022737"/>
    </source>
</evidence>
<sequence>MLALRLTLLAFLAGLLYRAVGQPVINRVDPSVGSLAGGTRLVIYGNNFGDMYTTSSSVYVGPYPCNLISHYSSSEVLTCETSPGSAGTYLVYVSVGDYEPAMYGGFTYTNDITPTLKAVLPRAGPPGADVFIYGDRTWYMAYRDCIESNWGDTSCVGSILFGDYLCRQDPADQDSPIIMTTNQRLGGYLYRIGCTMPAQDSNNTQPALGTAAKLNATIHFEASMRGGAPTALPSSFLYDVDSVPYQFQLYPEVTGVSPATGSNAGGTLVKVTGRGFPDLMLDLNDTIAISIAGVPCDIVNSTYDTLFCVTGPKPAATASPIGGLYPAMRGIEYEFYNGSRLSYGNLWQLNNTIKVQALNGSYRAVLTGSWEGNEYSTPYYCSRSKAFFTAPRAGNYSFYMSADDYAQLNGTWKQSNGALVSTTLINLQSWTYIDNFFQYASQRSPEVTLSAGQSILLEMNHCNGPSVGAPQLAVRMPVPEPRLNSLSEIQKISISATFFPRSVAIKYLYGAGAAMTAFNITISALNDTALDDPQIGLYVQINGGWDIVLPLGATTGAMDDLVEASLGGNFTKNDTLFGIRKTRAYGTLTLQMAALDGSMGSFDVTAARLVLLPPPPPPMANTCPSNSSTAINVTSIYPPPAPEALQSVGTGFAVVVSRAQAVPAVVPTGDFLLGLYGSVNTYNVSATSNSTAMVAAIQNVTGYNSYYYSVNVADTREGAYFARIWNITFTYSWLDNVPALVVGPSSTTPPGALLAMESRSASPRLQGSFKVAFGSSCASVKINLGDSSETIKAALGSLPGLAPPKQVDVSGDGTSGYVYTITFDPINNPGDQPELRIADASDLQGVNPTGSITTVWNGTTDAFYAPIPTEFLRLAVSQPGTINLQVNGVPSACADASGICGFLYSDAATPRITGVSPTRLAFSSQASLPLTITGSGFSSGPSVEEYCWSLPETARARCDATGSATCNFGYSTELTPAVDYLYPSSGSLGTRITVVGSYLDTVTEVQFLQGGVLKGTGSNVDTTSMYVFCDAPDLPPGVYTILLLKANGEKSVDPYGKGTFTFTASIDSVTSNVGSLAGGLPLVLSVGGAGLAVGPDNLTANAITIADLPCPILSVKDRTEVTCRAPGINGYVSAEYWNLGVSTFSMPDIFSFTKPRISRIEKGTSFSWGTKSPEPGVINLDYWAARFTFYYQISVTENVTFYMYADDDARLYIDDVLLGGRYTPLDTILYPGMRKMVITYVEYTSMASLSVLVSRRQPDGSRGPFANLEWQKVTPVPPGTPLPVKLTVNGIDSVTQCPVTNLTVVLPGQPKAPFEPSWVQTPNTTCSYVYSICRTPSLSILSGITLSGIMQPTFNSTNTTLSIFGDFLTDPSLPAASQISVTLANQLCSIVGVAPVTVNGTNTTNINCTAPALPAGQWPVSIMVEGLGLTRPTATAATDLPIVTYTVRVLNYTFNNPNSKCYFSLFGGGTFNITGYGFVKDLVDTTLQVNMTAAWETVFCGSGFSNSPPCQAVNSSRLNLVPLASDGFTASFGLTRFKVPNPEAFAGNNSISGVNLRYKPRVYYTSNGTYAATAGAELLYFCGGRTPALSGVTPLSAPPDAGATLSLTWYLSGVGTLNNTITAPAAKNGASNATVEFEVGPTVLPCRNPVVTDFNITSTTYREAISCTMQTYMPAATYTLWLCIQPFGCGLLPAYTVPLTITAMSATTGGSAGGITVVITGKGFDTNTTLVSVRFGNSTCKVISSTATSLTCVTGPLDTKPVSPVTWPLSITPTAGTNETTLSSFTFTFDPALESTVSGIVPARGSTEGGTPVTITGADFRTGVSTTVSIGDVACQSVVVVNSTAITCTTGKPPNSILRVPLPVTVLQQGRGYARSSAQYQYIDVWSRNSTWGGGPLPGYEDSVVIPAGVTVLLDISPPKLYVIVLEGNLVFDDTKDYINLQAHYIIVKGGNFTIGSAEKPYPGRANITMHGAPNSRDLPMYGAKALAVRQGDGIESGNLIEGNLAIHVKVSDALLNTDTTPAAFWITNPNNTVRNNVAAGSAAYGYWYRMLDNPEGPSYTTTICPKFTPLLEFTNNTAHSSMFYGLRIHPEFYPRNIPCNGFSGTFEQVPAVFNGLVAYKNGMKGAVGTQVGLVQLVNVITGDNGGGPKQHVVNGKDHGGDLELSWVVDDRSRVGLQITEMAGIVNATIYARTSVGKRGNAGQWPSCRRVAGIITQSPVLGDSKHSALMSLINVTFVDFKGWDDCTLFSMLEACGKCKTFQGGSTTFTANISIITSDNSSSMMSYWSWGHQGVYLDTDGTLLNNKSLPASLLPNVGTNVTLGPGATWHSSVESELFDPNECKYVRNTRTSNNGAYCSPGLSFRRVMLHGHTPESIMFKDLILTSLATNRTSLVHFTKYNENGYQFTVATTRDYWVQWDMPFRFDPDTYQLHKMDLMNTSDYVYITTKHIQVKDHFTINNNDQWNNLTAMPPPTNSTHGMFYYNKTKAPNSWWWSNRTYNDTKFTVFLDGRLDTTLDMKAFTCPNTGCSNVPDAVVDIRDGTLYWSNTSTWNTSAVNNFRKPVAGDNVTIPYGWDLVIDESPPPLLALTVQGNLRFDTTRDINLTATYIIVMGQGVLSAGSATEPHPAKATIRLNGARDTPDYGIDNNLNLGSKVLAALSGGTINLYGKPARKRWIKCNSSDKMWAGKVLGLYRYRSPLNRDKFDVVLEVEWHAPLLGNNSDAEVAVNQFMNVPLVDTRAAISGRPVCSFKKLQLHAGGWLGGPAAADPMGEVTVAAH</sequence>
<dbReference type="PROSITE" id="PS51484">
    <property type="entry name" value="G8"/>
    <property type="match status" value="2"/>
</dbReference>
<dbReference type="SMART" id="SM00429">
    <property type="entry name" value="IPT"/>
    <property type="match status" value="5"/>
</dbReference>
<evidence type="ECO:0000259" key="6">
    <source>
        <dbReference type="PROSITE" id="PS51484"/>
    </source>
</evidence>
<evidence type="ECO:0000256" key="1">
    <source>
        <dbReference type="ARBA" id="ARBA00004196"/>
    </source>
</evidence>